<organism evidence="1 2">
    <name type="scientific">Ambispora gerdemannii</name>
    <dbReference type="NCBI Taxonomy" id="144530"/>
    <lineage>
        <taxon>Eukaryota</taxon>
        <taxon>Fungi</taxon>
        <taxon>Fungi incertae sedis</taxon>
        <taxon>Mucoromycota</taxon>
        <taxon>Glomeromycotina</taxon>
        <taxon>Glomeromycetes</taxon>
        <taxon>Archaeosporales</taxon>
        <taxon>Ambisporaceae</taxon>
        <taxon>Ambispora</taxon>
    </lineage>
</organism>
<evidence type="ECO:0000313" key="2">
    <source>
        <dbReference type="Proteomes" id="UP000789831"/>
    </source>
</evidence>
<proteinExistence type="predicted"/>
<dbReference type="EMBL" id="CAJVPL010001201">
    <property type="protein sequence ID" value="CAG8558643.1"/>
    <property type="molecule type" value="Genomic_DNA"/>
</dbReference>
<dbReference type="Proteomes" id="UP000789831">
    <property type="component" value="Unassembled WGS sequence"/>
</dbReference>
<reference evidence="1" key="1">
    <citation type="submission" date="2021-06" db="EMBL/GenBank/DDBJ databases">
        <authorList>
            <person name="Kallberg Y."/>
            <person name="Tangrot J."/>
            <person name="Rosling A."/>
        </authorList>
    </citation>
    <scope>NUCLEOTIDE SEQUENCE</scope>
    <source>
        <strain evidence="1">MT106</strain>
    </source>
</reference>
<sequence length="40" mass="4571">MKANHYTQQDIKLAYQLVQEDLINSLLAIKDGQSIKLGRL</sequence>
<dbReference type="AlphaFoldDB" id="A0A9N9BB36"/>
<comment type="caution">
    <text evidence="1">The sequence shown here is derived from an EMBL/GenBank/DDBJ whole genome shotgun (WGS) entry which is preliminary data.</text>
</comment>
<feature type="non-terminal residue" evidence="1">
    <location>
        <position position="40"/>
    </location>
</feature>
<protein>
    <submittedName>
        <fullName evidence="1">5068_t:CDS:1</fullName>
    </submittedName>
</protein>
<gene>
    <name evidence="1" type="ORF">AGERDE_LOCUS7040</name>
</gene>
<accession>A0A9N9BB36</accession>
<keyword evidence="2" id="KW-1185">Reference proteome</keyword>
<dbReference type="OrthoDB" id="2372767at2759"/>
<evidence type="ECO:0000313" key="1">
    <source>
        <dbReference type="EMBL" id="CAG8558643.1"/>
    </source>
</evidence>
<name>A0A9N9BB36_9GLOM</name>
<feature type="non-terminal residue" evidence="1">
    <location>
        <position position="1"/>
    </location>
</feature>